<dbReference type="STRING" id="9402.L5JV39"/>
<evidence type="ECO:0000313" key="2">
    <source>
        <dbReference type="Proteomes" id="UP000010552"/>
    </source>
</evidence>
<organism evidence="1 2">
    <name type="scientific">Pteropus alecto</name>
    <name type="common">Black flying fox</name>
    <dbReference type="NCBI Taxonomy" id="9402"/>
    <lineage>
        <taxon>Eukaryota</taxon>
        <taxon>Metazoa</taxon>
        <taxon>Chordata</taxon>
        <taxon>Craniata</taxon>
        <taxon>Vertebrata</taxon>
        <taxon>Euteleostomi</taxon>
        <taxon>Mammalia</taxon>
        <taxon>Eutheria</taxon>
        <taxon>Laurasiatheria</taxon>
        <taxon>Chiroptera</taxon>
        <taxon>Yinpterochiroptera</taxon>
        <taxon>Pteropodoidea</taxon>
        <taxon>Pteropodidae</taxon>
        <taxon>Pteropodinae</taxon>
        <taxon>Pteropus</taxon>
    </lineage>
</organism>
<accession>L5JV39</accession>
<keyword evidence="2" id="KW-1185">Reference proteome</keyword>
<protein>
    <submittedName>
        <fullName evidence="1">Rap1 GTPase-activating protein 1</fullName>
    </submittedName>
</protein>
<dbReference type="InterPro" id="IPR035974">
    <property type="entry name" value="Rap/Ran-GAP_sf"/>
</dbReference>
<dbReference type="Pfam" id="PF21022">
    <property type="entry name" value="Rap-GAP_dimer"/>
    <property type="match status" value="1"/>
</dbReference>
<dbReference type="GO" id="GO:0051056">
    <property type="term" value="P:regulation of small GTPase mediated signal transduction"/>
    <property type="evidence" value="ECO:0007669"/>
    <property type="project" value="InterPro"/>
</dbReference>
<dbReference type="InterPro" id="IPR050989">
    <property type="entry name" value="Rap1_Ran_GAP"/>
</dbReference>
<dbReference type="InParanoid" id="L5JV39"/>
<dbReference type="GO" id="GO:0005737">
    <property type="term" value="C:cytoplasm"/>
    <property type="evidence" value="ECO:0007669"/>
    <property type="project" value="TreeGrafter"/>
</dbReference>
<evidence type="ECO:0000313" key="1">
    <source>
        <dbReference type="EMBL" id="ELK02178.1"/>
    </source>
</evidence>
<dbReference type="SUPFAM" id="SSF111347">
    <property type="entry name" value="Rap/Ran-GAP"/>
    <property type="match status" value="1"/>
</dbReference>
<dbReference type="PANTHER" id="PTHR15711">
    <property type="entry name" value="RAP GTPASE-ACTIVATING PROTEIN"/>
    <property type="match status" value="1"/>
</dbReference>
<dbReference type="Gene3D" id="3.30.1120.160">
    <property type="match status" value="1"/>
</dbReference>
<name>L5JV39_PTEAL</name>
<dbReference type="AlphaFoldDB" id="L5JV39"/>
<dbReference type="GO" id="GO:0016020">
    <property type="term" value="C:membrane"/>
    <property type="evidence" value="ECO:0007669"/>
    <property type="project" value="TreeGrafter"/>
</dbReference>
<dbReference type="GO" id="GO:0005096">
    <property type="term" value="F:GTPase activator activity"/>
    <property type="evidence" value="ECO:0007669"/>
    <property type="project" value="InterPro"/>
</dbReference>
<gene>
    <name evidence="1" type="ORF">PAL_GLEAN10015192</name>
</gene>
<proteinExistence type="predicted"/>
<feature type="non-terminal residue" evidence="1">
    <location>
        <position position="1"/>
    </location>
</feature>
<sequence>RSDGQNQRFPQALDLPRLDFVPPNTASLYPKNTDLFEMIEKMQTEEDYIPYPSVHEFGGYWIEGTNHEITSIPETEPLQSPTTKVKLECNPTARIYRKHFLGKEHFNYYSLDTALGHLVFSLKYDVIGDQEHLRLLLRTKCRTYHDVIPISCLTEFPNVVQMAKVRPLLLHSGPPWAPQVGTRPGCSFGLSTLASVAPGPGPACCSPVSEVLPLMCPHDIHTLMCSGALSPICVLLDLFRVPLVLQFSVPHSEQE</sequence>
<reference evidence="2" key="1">
    <citation type="journal article" date="2013" name="Science">
        <title>Comparative analysis of bat genomes provides insight into the evolution of flight and immunity.</title>
        <authorList>
            <person name="Zhang G."/>
            <person name="Cowled C."/>
            <person name="Shi Z."/>
            <person name="Huang Z."/>
            <person name="Bishop-Lilly K.A."/>
            <person name="Fang X."/>
            <person name="Wynne J.W."/>
            <person name="Xiong Z."/>
            <person name="Baker M.L."/>
            <person name="Zhao W."/>
            <person name="Tachedjian M."/>
            <person name="Zhu Y."/>
            <person name="Zhou P."/>
            <person name="Jiang X."/>
            <person name="Ng J."/>
            <person name="Yang L."/>
            <person name="Wu L."/>
            <person name="Xiao J."/>
            <person name="Feng Y."/>
            <person name="Chen Y."/>
            <person name="Sun X."/>
            <person name="Zhang Y."/>
            <person name="Marsh G.A."/>
            <person name="Crameri G."/>
            <person name="Broder C.C."/>
            <person name="Frey K.G."/>
            <person name="Wang L.F."/>
            <person name="Wang J."/>
        </authorList>
    </citation>
    <scope>NUCLEOTIDE SEQUENCE [LARGE SCALE GENOMIC DNA]</scope>
</reference>
<dbReference type="PANTHER" id="PTHR15711:SF3">
    <property type="entry name" value="RAP1 GTPASE-ACTIVATING PROTEIN 1"/>
    <property type="match status" value="1"/>
</dbReference>
<dbReference type="Proteomes" id="UP000010552">
    <property type="component" value="Unassembled WGS sequence"/>
</dbReference>
<dbReference type="EMBL" id="KB031148">
    <property type="protein sequence ID" value="ELK02178.1"/>
    <property type="molecule type" value="Genomic_DNA"/>
</dbReference>